<reference evidence="1 2" key="1">
    <citation type="submission" date="2017-06" db="EMBL/GenBank/DDBJ databases">
        <title>Whole Genome Sequences of Colwellia marinimaniae MTCD1.</title>
        <authorList>
            <person name="Kusumoto H."/>
            <person name="Inoue M."/>
            <person name="Tanikawa K."/>
            <person name="Maeji H."/>
            <person name="Cameron J.H."/>
            <person name="Bartlett D.H."/>
        </authorList>
    </citation>
    <scope>NUCLEOTIDE SEQUENCE [LARGE SCALE GENOMIC DNA]</scope>
    <source>
        <strain evidence="1 2">MTCD1</strain>
    </source>
</reference>
<evidence type="ECO:0000313" key="1">
    <source>
        <dbReference type="EMBL" id="GAW95725.1"/>
    </source>
</evidence>
<comment type="caution">
    <text evidence="1">The sequence shown here is derived from an EMBL/GenBank/DDBJ whole genome shotgun (WGS) entry which is preliminary data.</text>
</comment>
<gene>
    <name evidence="1" type="ORF">MTCD1_01328</name>
</gene>
<proteinExistence type="predicted"/>
<evidence type="ECO:0000313" key="2">
    <source>
        <dbReference type="Proteomes" id="UP000197068"/>
    </source>
</evidence>
<dbReference type="Proteomes" id="UP000197068">
    <property type="component" value="Unassembled WGS sequence"/>
</dbReference>
<name>A0ABQ0MTP2_9GAMM</name>
<sequence length="431" mass="49695">MLNIIIPDPGLREYGGHHPAMINAIANTQAVIKGDMHLEVYCNKACANDFITATQTKQVTIKKHFTTDFYQYFYQSPSLATLNGYINQLSKEYLTVFEQHASSEEQGKVSEKNNKTLFLYHTLNWEHAIALGSAIAIYNKRHNTPLHHCVFLMFNPIKYNEKGELNNQHFLNFKLGFSLLAKQKFVQYYAAEEELQQSYHYLFTGKNFTDNHFTGETNHQQNNKVIPIHPCGLLSQYNNKVKKVKRVILFTGDAKVNKGFLTLPDLVGKIIQEITDSDVEFVIQYTITNDGAALKQTDNSLQLLAKADSRIKLTTRFWSHSELHENFAKANSILFNYDSLIYKNQSSGILWLAASYHLNMVFLTSNWLMREADKLDCHYSYCSKNVFSQKTYKYLMQNSNVFDKVSGNNYRKQLFQDIGGWLLKTSMNIRS</sequence>
<accession>A0ABQ0MTP2</accession>
<protein>
    <submittedName>
        <fullName evidence="1">Uncharacterized protein</fullName>
    </submittedName>
</protein>
<dbReference type="EMBL" id="BDQM01000008">
    <property type="protein sequence ID" value="GAW95725.1"/>
    <property type="molecule type" value="Genomic_DNA"/>
</dbReference>
<keyword evidence="2" id="KW-1185">Reference proteome</keyword>
<dbReference type="RefSeq" id="WP_057179525.1">
    <property type="nucleotide sequence ID" value="NZ_BDQM01000008.1"/>
</dbReference>
<organism evidence="1 2">
    <name type="scientific">Colwellia marinimaniae</name>
    <dbReference type="NCBI Taxonomy" id="1513592"/>
    <lineage>
        <taxon>Bacteria</taxon>
        <taxon>Pseudomonadati</taxon>
        <taxon>Pseudomonadota</taxon>
        <taxon>Gammaproteobacteria</taxon>
        <taxon>Alteromonadales</taxon>
        <taxon>Colwelliaceae</taxon>
        <taxon>Colwellia</taxon>
    </lineage>
</organism>